<dbReference type="Proteomes" id="UP001281614">
    <property type="component" value="Unassembled WGS sequence"/>
</dbReference>
<organism evidence="2 3">
    <name type="scientific">Colletotrichum kahawae</name>
    <name type="common">Coffee berry disease fungus</name>
    <dbReference type="NCBI Taxonomy" id="34407"/>
    <lineage>
        <taxon>Eukaryota</taxon>
        <taxon>Fungi</taxon>
        <taxon>Dikarya</taxon>
        <taxon>Ascomycota</taxon>
        <taxon>Pezizomycotina</taxon>
        <taxon>Sordariomycetes</taxon>
        <taxon>Hypocreomycetidae</taxon>
        <taxon>Glomerellales</taxon>
        <taxon>Glomerellaceae</taxon>
        <taxon>Colletotrichum</taxon>
        <taxon>Colletotrichum gloeosporioides species complex</taxon>
    </lineage>
</organism>
<dbReference type="AlphaFoldDB" id="A0AAD9YVY5"/>
<gene>
    <name evidence="2" type="ORF">CKAH01_03180</name>
</gene>
<dbReference type="EMBL" id="VYYT01000013">
    <property type="protein sequence ID" value="KAK2778224.1"/>
    <property type="molecule type" value="Genomic_DNA"/>
</dbReference>
<protein>
    <submittedName>
        <fullName evidence="2">Uncharacterized protein</fullName>
    </submittedName>
</protein>
<keyword evidence="3" id="KW-1185">Reference proteome</keyword>
<comment type="caution">
    <text evidence="2">The sequence shown here is derived from an EMBL/GenBank/DDBJ whole genome shotgun (WGS) entry which is preliminary data.</text>
</comment>
<sequence length="140" mass="15197">MHEYFDGHTYLLRRAATAMGFQPENGAQSAHVVNPFLGWENLASSSDYREFISELPTDPTIKATFEEGPAGIHTVHRPPSTGILANSSWPMGPDGPDPSSDSHRTQILDEDCAIQDERAAGPRRIVSLPGSSGRTHPCTV</sequence>
<reference evidence="2" key="1">
    <citation type="submission" date="2023-02" db="EMBL/GenBank/DDBJ databases">
        <title>Colletotrichum kahawae CIFC_Que2 genome sequencing and assembly.</title>
        <authorList>
            <person name="Baroncelli R."/>
        </authorList>
    </citation>
    <scope>NUCLEOTIDE SEQUENCE</scope>
    <source>
        <strain evidence="2">CIFC_Que2</strain>
    </source>
</reference>
<proteinExistence type="predicted"/>
<feature type="region of interest" description="Disordered" evidence="1">
    <location>
        <begin position="70"/>
        <end position="140"/>
    </location>
</feature>
<evidence type="ECO:0000313" key="2">
    <source>
        <dbReference type="EMBL" id="KAK2778224.1"/>
    </source>
</evidence>
<name>A0AAD9YVY5_COLKA</name>
<evidence type="ECO:0000256" key="1">
    <source>
        <dbReference type="SAM" id="MobiDB-lite"/>
    </source>
</evidence>
<evidence type="ECO:0000313" key="3">
    <source>
        <dbReference type="Proteomes" id="UP001281614"/>
    </source>
</evidence>
<accession>A0AAD9YVY5</accession>